<reference evidence="8" key="2">
    <citation type="submission" date="2025-08" db="UniProtKB">
        <authorList>
            <consortium name="Ensembl"/>
        </authorList>
    </citation>
    <scope>IDENTIFICATION</scope>
    <source>
        <strain evidence="8">Thorbecke</strain>
    </source>
</reference>
<dbReference type="AlphaFoldDB" id="A0A5F9DD18"/>
<feature type="region of interest" description="Disordered" evidence="5">
    <location>
        <begin position="234"/>
        <end position="255"/>
    </location>
</feature>
<dbReference type="InParanoid" id="A0A5F9DD18"/>
<name>A0A5F9DD18_RABIT</name>
<keyword evidence="9" id="KW-1185">Reference proteome</keyword>
<keyword evidence="6" id="KW-0732">Signal</keyword>
<proteinExistence type="inferred from homology"/>
<comment type="similarity">
    <text evidence="2">Belongs to the CNF-like-inhibitor family.</text>
</comment>
<evidence type="ECO:0000256" key="3">
    <source>
        <dbReference type="ARBA" id="ARBA00022525"/>
    </source>
</evidence>
<keyword evidence="3" id="KW-0964">Secreted</keyword>
<dbReference type="InterPro" id="IPR004126">
    <property type="entry name" value="PLipase_A2_inh_N"/>
</dbReference>
<dbReference type="Gene3D" id="2.10.60.10">
    <property type="entry name" value="CD59"/>
    <property type="match status" value="2"/>
</dbReference>
<dbReference type="SUPFAM" id="SSF57302">
    <property type="entry name" value="Snake toxin-like"/>
    <property type="match status" value="1"/>
</dbReference>
<reference evidence="8" key="3">
    <citation type="submission" date="2025-09" db="UniProtKB">
        <authorList>
            <consortium name="Ensembl"/>
        </authorList>
    </citation>
    <scope>IDENTIFICATION</scope>
    <source>
        <strain evidence="8">Thorbecke</strain>
    </source>
</reference>
<dbReference type="STRING" id="9986.ENSOCUP00000043733"/>
<feature type="signal peptide" evidence="6">
    <location>
        <begin position="1"/>
        <end position="24"/>
    </location>
</feature>
<dbReference type="GO" id="GO:0005886">
    <property type="term" value="C:plasma membrane"/>
    <property type="evidence" value="ECO:0007669"/>
    <property type="project" value="UniProtKB-SubCell"/>
</dbReference>
<evidence type="ECO:0000313" key="9">
    <source>
        <dbReference type="Proteomes" id="UP000001811"/>
    </source>
</evidence>
<dbReference type="Ensembl" id="ENSOCUT00000051984.1">
    <property type="protein sequence ID" value="ENSOCUP00000043733.1"/>
    <property type="gene ID" value="ENSOCUG00000005396.4"/>
</dbReference>
<gene>
    <name evidence="8" type="primary">PINLYP</name>
</gene>
<protein>
    <recommendedName>
        <fullName evidence="7">Phospholipase A2 inhibitor N-terminal domain-containing protein</fullName>
    </recommendedName>
</protein>
<keyword evidence="4" id="KW-1015">Disulfide bond</keyword>
<evidence type="ECO:0000256" key="6">
    <source>
        <dbReference type="SAM" id="SignalP"/>
    </source>
</evidence>
<evidence type="ECO:0000256" key="1">
    <source>
        <dbReference type="ARBA" id="ARBA00004613"/>
    </source>
</evidence>
<dbReference type="CDD" id="cd23571">
    <property type="entry name" value="TFP_LU_ECD_PINLYP_rpt1"/>
    <property type="match status" value="1"/>
</dbReference>
<dbReference type="GO" id="GO:0098552">
    <property type="term" value="C:side of membrane"/>
    <property type="evidence" value="ECO:0007669"/>
    <property type="project" value="UniProtKB-KW"/>
</dbReference>
<dbReference type="PANTHER" id="PTHR20914">
    <property type="entry name" value="LY6/PLAUR DOMAIN-CONTAINING PROTEIN 8"/>
    <property type="match status" value="1"/>
</dbReference>
<reference evidence="8 9" key="1">
    <citation type="journal article" date="2011" name="Nature">
        <title>A high-resolution map of human evolutionary constraint using 29 mammals.</title>
        <authorList>
            <person name="Lindblad-Toh K."/>
            <person name="Garber M."/>
            <person name="Zuk O."/>
            <person name="Lin M.F."/>
            <person name="Parker B.J."/>
            <person name="Washietl S."/>
            <person name="Kheradpour P."/>
            <person name="Ernst J."/>
            <person name="Jordan G."/>
            <person name="Mauceli E."/>
            <person name="Ward L.D."/>
            <person name="Lowe C.B."/>
            <person name="Holloway A.K."/>
            <person name="Clamp M."/>
            <person name="Gnerre S."/>
            <person name="Alfoldi J."/>
            <person name="Beal K."/>
            <person name="Chang J."/>
            <person name="Clawson H."/>
            <person name="Cuff J."/>
            <person name="Di Palma F."/>
            <person name="Fitzgerald S."/>
            <person name="Flicek P."/>
            <person name="Guttman M."/>
            <person name="Hubisz M.J."/>
            <person name="Jaffe D.B."/>
            <person name="Jungreis I."/>
            <person name="Kent W.J."/>
            <person name="Kostka D."/>
            <person name="Lara M."/>
            <person name="Martins A.L."/>
            <person name="Massingham T."/>
            <person name="Moltke I."/>
            <person name="Raney B.J."/>
            <person name="Rasmussen M.D."/>
            <person name="Robinson J."/>
            <person name="Stark A."/>
            <person name="Vilella A.J."/>
            <person name="Wen J."/>
            <person name="Xie X."/>
            <person name="Zody M.C."/>
            <person name="Baldwin J."/>
            <person name="Bloom T."/>
            <person name="Chin C.W."/>
            <person name="Heiman D."/>
            <person name="Nicol R."/>
            <person name="Nusbaum C."/>
            <person name="Young S."/>
            <person name="Wilkinson J."/>
            <person name="Worley K.C."/>
            <person name="Kovar C.L."/>
            <person name="Muzny D.M."/>
            <person name="Gibbs R.A."/>
            <person name="Cree A."/>
            <person name="Dihn H.H."/>
            <person name="Fowler G."/>
            <person name="Jhangiani S."/>
            <person name="Joshi V."/>
            <person name="Lee S."/>
            <person name="Lewis L.R."/>
            <person name="Nazareth L.V."/>
            <person name="Okwuonu G."/>
            <person name="Santibanez J."/>
            <person name="Warren W.C."/>
            <person name="Mardis E.R."/>
            <person name="Weinstock G.M."/>
            <person name="Wilson R.K."/>
            <person name="Delehaunty K."/>
            <person name="Dooling D."/>
            <person name="Fronik C."/>
            <person name="Fulton L."/>
            <person name="Fulton B."/>
            <person name="Graves T."/>
            <person name="Minx P."/>
            <person name="Sodergren E."/>
            <person name="Birney E."/>
            <person name="Margulies E.H."/>
            <person name="Herrero J."/>
            <person name="Green E.D."/>
            <person name="Haussler D."/>
            <person name="Siepel A."/>
            <person name="Goldman N."/>
            <person name="Pollard K.S."/>
            <person name="Pedersen J.S."/>
            <person name="Lander E.S."/>
            <person name="Kellis M."/>
        </authorList>
    </citation>
    <scope>NUCLEOTIDE SEQUENCE [LARGE SCALE GENOMIC DNA]</scope>
    <source>
        <strain evidence="9">Thorbecke</strain>
    </source>
</reference>
<dbReference type="InterPro" id="IPR045860">
    <property type="entry name" value="Snake_toxin-like_sf"/>
</dbReference>
<dbReference type="Proteomes" id="UP000001811">
    <property type="component" value="Unplaced"/>
</dbReference>
<dbReference type="GeneTree" id="ENSGT00730000111229"/>
<dbReference type="Pfam" id="PF02988">
    <property type="entry name" value="PLA2_inh"/>
    <property type="match status" value="1"/>
</dbReference>
<sequence length="301" mass="31879">MRPSTRPGHFLLALTLLCTLPGLGRPLTCEVCKGSGPTCSGRMKTCEAGKDACVVLVGESSTKGSQSVGTLKACVKFSDCYSGFVSTTMSRDDYMVSNAHCCQTDGCNQGSVPPPQNNRTENGRMCPSCIAPFQETCPGTRGVRCVGQETHCIYFAGNVQAGEAPLAAGRRGRELGGAENLTSPPNPPPRYLQHQICHAGLCHRERLLHEGWRGGALGLLSLFPAESRLPASPLASRQGRVKNPGVGSSSACSSPCAYKGDRFIERARVLCCDTCWGSGVQKLRASPLSPFSRKRGNGSAL</sequence>
<evidence type="ECO:0000313" key="8">
    <source>
        <dbReference type="Ensembl" id="ENSOCUP00000043733.1"/>
    </source>
</evidence>
<comment type="subcellular location">
    <subcellularLocation>
        <location evidence="1">Secreted</location>
    </subcellularLocation>
</comment>
<dbReference type="PANTHER" id="PTHR20914:SF25">
    <property type="entry name" value="PHOSPHOLIPASE A2 INHIBITOR AND LY6_PLAUR DOMAIN-CONTAINING PROTEIN"/>
    <property type="match status" value="1"/>
</dbReference>
<dbReference type="InterPro" id="IPR050918">
    <property type="entry name" value="CNF-like_PLA2_Inhibitor"/>
</dbReference>
<feature type="domain" description="Phospholipase A2 inhibitor N-terminal" evidence="7">
    <location>
        <begin position="28"/>
        <end position="108"/>
    </location>
</feature>
<dbReference type="CDD" id="cd23572">
    <property type="entry name" value="TFP_LU_ECD_PINLYP_rpt2"/>
    <property type="match status" value="1"/>
</dbReference>
<evidence type="ECO:0000256" key="5">
    <source>
        <dbReference type="SAM" id="MobiDB-lite"/>
    </source>
</evidence>
<evidence type="ECO:0000256" key="4">
    <source>
        <dbReference type="ARBA" id="ARBA00023157"/>
    </source>
</evidence>
<dbReference type="GO" id="GO:0005576">
    <property type="term" value="C:extracellular region"/>
    <property type="evidence" value="ECO:0007669"/>
    <property type="project" value="UniProtKB-SubCell"/>
</dbReference>
<evidence type="ECO:0000256" key="2">
    <source>
        <dbReference type="ARBA" id="ARBA00006570"/>
    </source>
</evidence>
<organism evidence="8 9">
    <name type="scientific">Oryctolagus cuniculus</name>
    <name type="common">Rabbit</name>
    <dbReference type="NCBI Taxonomy" id="9986"/>
    <lineage>
        <taxon>Eukaryota</taxon>
        <taxon>Metazoa</taxon>
        <taxon>Chordata</taxon>
        <taxon>Craniata</taxon>
        <taxon>Vertebrata</taxon>
        <taxon>Euteleostomi</taxon>
        <taxon>Mammalia</taxon>
        <taxon>Eutheria</taxon>
        <taxon>Euarchontoglires</taxon>
        <taxon>Glires</taxon>
        <taxon>Lagomorpha</taxon>
        <taxon>Leporidae</taxon>
        <taxon>Oryctolagus</taxon>
    </lineage>
</organism>
<evidence type="ECO:0000259" key="7">
    <source>
        <dbReference type="Pfam" id="PF02988"/>
    </source>
</evidence>
<dbReference type="Bgee" id="ENSOCUG00000005396">
    <property type="expression patterns" value="Expressed in autopod skin and 5 other cell types or tissues"/>
</dbReference>
<accession>A0A5F9DD18</accession>
<feature type="chain" id="PRO_5023912684" description="Phospholipase A2 inhibitor N-terminal domain-containing protein" evidence="6">
    <location>
        <begin position="25"/>
        <end position="301"/>
    </location>
</feature>